<evidence type="ECO:0000313" key="1">
    <source>
        <dbReference type="EMBL" id="GAJ08238.1"/>
    </source>
</evidence>
<dbReference type="AlphaFoldDB" id="X1TSC4"/>
<reference evidence="1" key="1">
    <citation type="journal article" date="2014" name="Front. Microbiol.">
        <title>High frequency of phylogenetically diverse reductive dehalogenase-homologous genes in deep subseafloor sedimentary metagenomes.</title>
        <authorList>
            <person name="Kawai M."/>
            <person name="Futagami T."/>
            <person name="Toyoda A."/>
            <person name="Takaki Y."/>
            <person name="Nishi S."/>
            <person name="Hori S."/>
            <person name="Arai W."/>
            <person name="Tsubouchi T."/>
            <person name="Morono Y."/>
            <person name="Uchiyama I."/>
            <person name="Ito T."/>
            <person name="Fujiyama A."/>
            <person name="Inagaki F."/>
            <person name="Takami H."/>
        </authorList>
    </citation>
    <scope>NUCLEOTIDE SEQUENCE</scope>
    <source>
        <strain evidence="1">Expedition CK06-06</strain>
    </source>
</reference>
<protein>
    <submittedName>
        <fullName evidence="1">Uncharacterized protein</fullName>
    </submittedName>
</protein>
<name>X1TSC4_9ZZZZ</name>
<sequence length="57" mass="6595">MDNDVSLQVINNSDKLENFKFVFEGENLDINLKSAELKDQIEFAPKETKNIDIRLNP</sequence>
<feature type="non-terminal residue" evidence="1">
    <location>
        <position position="57"/>
    </location>
</feature>
<organism evidence="1">
    <name type="scientific">marine sediment metagenome</name>
    <dbReference type="NCBI Taxonomy" id="412755"/>
    <lineage>
        <taxon>unclassified sequences</taxon>
        <taxon>metagenomes</taxon>
        <taxon>ecological metagenomes</taxon>
    </lineage>
</organism>
<accession>X1TSC4</accession>
<comment type="caution">
    <text evidence="1">The sequence shown here is derived from an EMBL/GenBank/DDBJ whole genome shotgun (WGS) entry which is preliminary data.</text>
</comment>
<dbReference type="EMBL" id="BARW01031976">
    <property type="protein sequence ID" value="GAJ08238.1"/>
    <property type="molecule type" value="Genomic_DNA"/>
</dbReference>
<gene>
    <name evidence="1" type="ORF">S12H4_50722</name>
</gene>
<proteinExistence type="predicted"/>